<dbReference type="Proteomes" id="UP000414233">
    <property type="component" value="Unassembled WGS sequence"/>
</dbReference>
<comment type="catalytic activity">
    <reaction evidence="2">
        <text>2 GTP = 3',3'-c-di-GMP + 2 diphosphate</text>
        <dbReference type="Rhea" id="RHEA:24898"/>
        <dbReference type="ChEBI" id="CHEBI:33019"/>
        <dbReference type="ChEBI" id="CHEBI:37565"/>
        <dbReference type="ChEBI" id="CHEBI:58805"/>
        <dbReference type="EC" id="2.7.7.65"/>
    </reaction>
</comment>
<dbReference type="CDD" id="cd01949">
    <property type="entry name" value="GGDEF"/>
    <property type="match status" value="1"/>
</dbReference>
<organism evidence="4 5">
    <name type="scientific">Pandoraea terrae</name>
    <dbReference type="NCBI Taxonomy" id="1537710"/>
    <lineage>
        <taxon>Bacteria</taxon>
        <taxon>Pseudomonadati</taxon>
        <taxon>Pseudomonadota</taxon>
        <taxon>Betaproteobacteria</taxon>
        <taxon>Burkholderiales</taxon>
        <taxon>Burkholderiaceae</taxon>
        <taxon>Pandoraea</taxon>
    </lineage>
</organism>
<dbReference type="SUPFAM" id="SSF55073">
    <property type="entry name" value="Nucleotide cyclase"/>
    <property type="match status" value="1"/>
</dbReference>
<dbReference type="PROSITE" id="PS50887">
    <property type="entry name" value="GGDEF"/>
    <property type="match status" value="1"/>
</dbReference>
<dbReference type="PANTHER" id="PTHR45138">
    <property type="entry name" value="REGULATORY COMPONENTS OF SENSORY TRANSDUCTION SYSTEM"/>
    <property type="match status" value="1"/>
</dbReference>
<dbReference type="FunFam" id="3.30.70.270:FF:000001">
    <property type="entry name" value="Diguanylate cyclase domain protein"/>
    <property type="match status" value="1"/>
</dbReference>
<dbReference type="EMBL" id="CABPRZ010000006">
    <property type="protein sequence ID" value="VVD97314.1"/>
    <property type="molecule type" value="Genomic_DNA"/>
</dbReference>
<dbReference type="InterPro" id="IPR029787">
    <property type="entry name" value="Nucleotide_cyclase"/>
</dbReference>
<accession>A0A5E4UEN0</accession>
<dbReference type="Pfam" id="PF00990">
    <property type="entry name" value="GGDEF"/>
    <property type="match status" value="1"/>
</dbReference>
<feature type="domain" description="GGDEF" evidence="3">
    <location>
        <begin position="26"/>
        <end position="158"/>
    </location>
</feature>
<protein>
    <recommendedName>
        <fullName evidence="1">diguanylate cyclase</fullName>
        <ecNumber evidence="1">2.7.7.65</ecNumber>
    </recommendedName>
</protein>
<dbReference type="GO" id="GO:1902201">
    <property type="term" value="P:negative regulation of bacterial-type flagellum-dependent cell motility"/>
    <property type="evidence" value="ECO:0007669"/>
    <property type="project" value="TreeGrafter"/>
</dbReference>
<dbReference type="InterPro" id="IPR050469">
    <property type="entry name" value="Diguanylate_Cyclase"/>
</dbReference>
<evidence type="ECO:0000256" key="2">
    <source>
        <dbReference type="ARBA" id="ARBA00034247"/>
    </source>
</evidence>
<dbReference type="Gene3D" id="3.30.70.270">
    <property type="match status" value="1"/>
</dbReference>
<proteinExistence type="predicted"/>
<dbReference type="InterPro" id="IPR000160">
    <property type="entry name" value="GGDEF_dom"/>
</dbReference>
<dbReference type="GO" id="GO:0052621">
    <property type="term" value="F:diguanylate cyclase activity"/>
    <property type="evidence" value="ECO:0007669"/>
    <property type="project" value="UniProtKB-EC"/>
</dbReference>
<evidence type="ECO:0000313" key="5">
    <source>
        <dbReference type="Proteomes" id="UP000414233"/>
    </source>
</evidence>
<dbReference type="AlphaFoldDB" id="A0A5E4UEN0"/>
<sequence>MTGASNRRHFTARLAAELTKRRPLAEPLCLLSLDLDHFKEINDRYGHAAGDAVLKAVTRACCETVRAGDIVARVGGEEFMVLLAGAAPAVACGVAERIRASVEALRVPINGGTTIQVTVSVGLARADQDGVSSDHLLRAAAQRLYEAKRLGRNRVAFA</sequence>
<dbReference type="GO" id="GO:0005886">
    <property type="term" value="C:plasma membrane"/>
    <property type="evidence" value="ECO:0007669"/>
    <property type="project" value="TreeGrafter"/>
</dbReference>
<dbReference type="InterPro" id="IPR043128">
    <property type="entry name" value="Rev_trsase/Diguanyl_cyclase"/>
</dbReference>
<dbReference type="PANTHER" id="PTHR45138:SF9">
    <property type="entry name" value="DIGUANYLATE CYCLASE DGCM-RELATED"/>
    <property type="match status" value="1"/>
</dbReference>
<reference evidence="4 5" key="1">
    <citation type="submission" date="2019-08" db="EMBL/GenBank/DDBJ databases">
        <authorList>
            <person name="Peeters C."/>
        </authorList>
    </citation>
    <scope>NUCLEOTIDE SEQUENCE [LARGE SCALE GENOMIC DNA]</scope>
    <source>
        <strain evidence="4 5">LMG 30175</strain>
    </source>
</reference>
<name>A0A5E4UEN0_9BURK</name>
<keyword evidence="5" id="KW-1185">Reference proteome</keyword>
<dbReference type="EC" id="2.7.7.65" evidence="1"/>
<dbReference type="RefSeq" id="WP_191628952.1">
    <property type="nucleotide sequence ID" value="NZ_CABPRZ010000006.1"/>
</dbReference>
<gene>
    <name evidence="4" type="ORF">PTE30175_01871</name>
</gene>
<evidence type="ECO:0000313" key="4">
    <source>
        <dbReference type="EMBL" id="VVD97314.1"/>
    </source>
</evidence>
<dbReference type="SMART" id="SM00267">
    <property type="entry name" value="GGDEF"/>
    <property type="match status" value="1"/>
</dbReference>
<evidence type="ECO:0000256" key="1">
    <source>
        <dbReference type="ARBA" id="ARBA00012528"/>
    </source>
</evidence>
<evidence type="ECO:0000259" key="3">
    <source>
        <dbReference type="PROSITE" id="PS50887"/>
    </source>
</evidence>
<dbReference type="GO" id="GO:0043709">
    <property type="term" value="P:cell adhesion involved in single-species biofilm formation"/>
    <property type="evidence" value="ECO:0007669"/>
    <property type="project" value="TreeGrafter"/>
</dbReference>
<dbReference type="NCBIfam" id="TIGR00254">
    <property type="entry name" value="GGDEF"/>
    <property type="match status" value="1"/>
</dbReference>